<proteinExistence type="predicted"/>
<dbReference type="InterPro" id="IPR041664">
    <property type="entry name" value="AAA_16"/>
</dbReference>
<keyword evidence="2" id="KW-0067">ATP-binding</keyword>
<dbReference type="Gene3D" id="1.10.10.10">
    <property type="entry name" value="Winged helix-like DNA-binding domain superfamily/Winged helix DNA-binding domain"/>
    <property type="match status" value="1"/>
</dbReference>
<dbReference type="InterPro" id="IPR036388">
    <property type="entry name" value="WH-like_DNA-bd_sf"/>
</dbReference>
<dbReference type="PRINTS" id="PR00038">
    <property type="entry name" value="HTHLUXR"/>
</dbReference>
<evidence type="ECO:0000256" key="1">
    <source>
        <dbReference type="ARBA" id="ARBA00022741"/>
    </source>
</evidence>
<dbReference type="InterPro" id="IPR011990">
    <property type="entry name" value="TPR-like_helical_dom_sf"/>
</dbReference>
<dbReference type="eggNOG" id="COG2197">
    <property type="taxonomic scope" value="Bacteria"/>
</dbReference>
<dbReference type="PROSITE" id="PS50043">
    <property type="entry name" value="HTH_LUXR_2"/>
    <property type="match status" value="1"/>
</dbReference>
<evidence type="ECO:0000313" key="5">
    <source>
        <dbReference type="Proteomes" id="UP000183015"/>
    </source>
</evidence>
<sequence length="930" mass="98855">MESLTTRLVGRESERSVLASFLASPQGQALVLKGETGVGKSALLDQLSGQAAEAGCRVLRAAGVEAESNLPFAGLHQLLFPLLPHAERLDRAHRAVFDVVFGHGRDQAPSVMALGIAVLDLMTVAASHEQLLLVLDDGQWLDAASTEVCGFVGRRLGGNGVKLVVALRPEQSSGFDTAALPVLPVPPLSKDAAARLLDARHPHVDPHVRSVTLDQAQGNPLALVELPPYLAVQDLQGPGGHLEARLVPLPDRFRQVYGARITALAPESRAELLRGALDGVHAGAVAAPLRTVRYRMRGVDEAAAVGLLDLDAVSGEYVFRHPLVRSTVVRSATPNERRAAHAVLAQVHRDDVERRATHLAAATVDPDEEVAAALEVAAASATRRGGAAAALTWLTRAAELSPDPADRSRRLGDAAFVAGFAGLLDQAQRLADTEDLPGGSGSPAAVVAFAYGALYQDGDVRSSHRQVAAAVERIRDRGSAEPSPELTRLLNLLVAVSQFAGDRASWQRTHHLLDSLGDVVPSETRIYQDAWCDVVRRGAGVGERVAEAFAAFPNLDPWDVTRLGVAAYHVDTLHHYRAHLVRSVERELRTGAVGAAMTMLHLIMLDQIGSGEWDAAEQTGQRVLELTQAHGHVLFVHQSHAYLGLVAALRGDVDRARDLRAVVERWARPRGIGFLIQIAEAVAATAALGAGDYETAYLHASRITAPESFEPCSHQAARTLLDLVEAALHTGRTEIARRHALAAQAAGLPELSPRLALVTFGALSMTAGDDEEAVEMFRRAEAHPAAVDFPFELARIRLAHGVRLRHGPGPKSARPVLSEAAETFQRLGAAGWVGRALAELRACGGAAAATAASPTANVGALTWQERRIADLAASGLTNKEIGERTHLSPRTVSSHLYRVFPKLGVTSRAALRDALAAAPGATGPDSSNRR</sequence>
<dbReference type="GO" id="GO:0005524">
    <property type="term" value="F:ATP binding"/>
    <property type="evidence" value="ECO:0007669"/>
    <property type="project" value="UniProtKB-KW"/>
</dbReference>
<evidence type="ECO:0000256" key="2">
    <source>
        <dbReference type="ARBA" id="ARBA00022840"/>
    </source>
</evidence>
<dbReference type="GO" id="GO:0006355">
    <property type="term" value="P:regulation of DNA-templated transcription"/>
    <property type="evidence" value="ECO:0007669"/>
    <property type="project" value="InterPro"/>
</dbReference>
<dbReference type="AlphaFoldDB" id="A0A1H7WH74"/>
<dbReference type="RefSeq" id="WP_042446657.1">
    <property type="nucleotide sequence ID" value="NZ_BBPN01000011.1"/>
</dbReference>
<accession>A0A1H7WH74</accession>
<dbReference type="STRING" id="235985.SAMN05414137_120138"/>
<protein>
    <submittedName>
        <fullName evidence="4">Regulatory protein, luxR family</fullName>
    </submittedName>
</protein>
<dbReference type="GO" id="GO:0005737">
    <property type="term" value="C:cytoplasm"/>
    <property type="evidence" value="ECO:0007669"/>
    <property type="project" value="TreeGrafter"/>
</dbReference>
<feature type="domain" description="HTH luxR-type" evidence="3">
    <location>
        <begin position="854"/>
        <end position="920"/>
    </location>
</feature>
<dbReference type="GO" id="GO:0004016">
    <property type="term" value="F:adenylate cyclase activity"/>
    <property type="evidence" value="ECO:0007669"/>
    <property type="project" value="TreeGrafter"/>
</dbReference>
<dbReference type="SUPFAM" id="SSF52540">
    <property type="entry name" value="P-loop containing nucleoside triphosphate hydrolases"/>
    <property type="match status" value="1"/>
</dbReference>
<dbReference type="Proteomes" id="UP000183015">
    <property type="component" value="Unassembled WGS sequence"/>
</dbReference>
<dbReference type="SUPFAM" id="SSF46894">
    <property type="entry name" value="C-terminal effector domain of the bipartite response regulators"/>
    <property type="match status" value="1"/>
</dbReference>
<keyword evidence="5" id="KW-1185">Reference proteome</keyword>
<organism evidence="4 5">
    <name type="scientific">Streptacidiphilus jiangxiensis</name>
    <dbReference type="NCBI Taxonomy" id="235985"/>
    <lineage>
        <taxon>Bacteria</taxon>
        <taxon>Bacillati</taxon>
        <taxon>Actinomycetota</taxon>
        <taxon>Actinomycetes</taxon>
        <taxon>Kitasatosporales</taxon>
        <taxon>Streptomycetaceae</taxon>
        <taxon>Streptacidiphilus</taxon>
    </lineage>
</organism>
<dbReference type="PROSITE" id="PS00622">
    <property type="entry name" value="HTH_LUXR_1"/>
    <property type="match status" value="1"/>
</dbReference>
<dbReference type="Gene3D" id="1.25.40.10">
    <property type="entry name" value="Tetratricopeptide repeat domain"/>
    <property type="match status" value="1"/>
</dbReference>
<dbReference type="EMBL" id="FOAZ01000020">
    <property type="protein sequence ID" value="SEM20409.1"/>
    <property type="molecule type" value="Genomic_DNA"/>
</dbReference>
<dbReference type="CDD" id="cd06170">
    <property type="entry name" value="LuxR_C_like"/>
    <property type="match status" value="1"/>
</dbReference>
<keyword evidence="1" id="KW-0547">Nucleotide-binding</keyword>
<dbReference type="InterPro" id="IPR016032">
    <property type="entry name" value="Sig_transdc_resp-reg_C-effctor"/>
</dbReference>
<name>A0A1H7WH74_STRJI</name>
<evidence type="ECO:0000313" key="4">
    <source>
        <dbReference type="EMBL" id="SEM20409.1"/>
    </source>
</evidence>
<dbReference type="InterPro" id="IPR000792">
    <property type="entry name" value="Tscrpt_reg_LuxR_C"/>
</dbReference>
<dbReference type="Pfam" id="PF00196">
    <property type="entry name" value="GerE"/>
    <property type="match status" value="1"/>
</dbReference>
<dbReference type="InterPro" id="IPR027417">
    <property type="entry name" value="P-loop_NTPase"/>
</dbReference>
<dbReference type="GO" id="GO:0003677">
    <property type="term" value="F:DNA binding"/>
    <property type="evidence" value="ECO:0007669"/>
    <property type="project" value="InterPro"/>
</dbReference>
<dbReference type="Pfam" id="PF13191">
    <property type="entry name" value="AAA_16"/>
    <property type="match status" value="1"/>
</dbReference>
<reference evidence="5" key="1">
    <citation type="submission" date="2016-10" db="EMBL/GenBank/DDBJ databases">
        <authorList>
            <person name="Varghese N."/>
        </authorList>
    </citation>
    <scope>NUCLEOTIDE SEQUENCE [LARGE SCALE GENOMIC DNA]</scope>
    <source>
        <strain evidence="5">DSM 45096 / BCRC 16803 / CGMCC 4.1857 / CIP 109030 / JCM 12277 / KCTC 19219 / NBRC 100920 / 33214</strain>
    </source>
</reference>
<dbReference type="SMART" id="SM00421">
    <property type="entry name" value="HTH_LUXR"/>
    <property type="match status" value="1"/>
</dbReference>
<gene>
    <name evidence="4" type="ORF">SAMN05414137_120138</name>
</gene>
<dbReference type="PANTHER" id="PTHR16305:SF35">
    <property type="entry name" value="TRANSCRIPTIONAL ACTIVATOR DOMAIN"/>
    <property type="match status" value="1"/>
</dbReference>
<evidence type="ECO:0000259" key="3">
    <source>
        <dbReference type="PROSITE" id="PS50043"/>
    </source>
</evidence>
<dbReference type="PANTHER" id="PTHR16305">
    <property type="entry name" value="TESTICULAR SOLUBLE ADENYLYL CYCLASE"/>
    <property type="match status" value="1"/>
</dbReference>